<organism evidence="1">
    <name type="scientific">marine sediment metagenome</name>
    <dbReference type="NCBI Taxonomy" id="412755"/>
    <lineage>
        <taxon>unclassified sequences</taxon>
        <taxon>metagenomes</taxon>
        <taxon>ecological metagenomes</taxon>
    </lineage>
</organism>
<sequence>DFFLEDSGINSVTLRNPKTLVLNLAYSPIVSTKESLIADKLLILATKSVGVPFKRRADIPKHVYDMDCLIQQGLDEDTIREIISIMNSLIEAECSYRGMSYSVEEVITHIVEELESLSYIGFSKESKETAQYIENFQSQYLRRPNFQKSYGWGVRFLRLRFLVKSILQLIQKEINEKEIASLFGVAHQIEAQLGKLGEKRGDLRKELLQNYRHRIKEKYRFLKGQPPERILWEIISPENVEEIKDLII</sequence>
<evidence type="ECO:0000313" key="1">
    <source>
        <dbReference type="EMBL" id="GAI11050.1"/>
    </source>
</evidence>
<dbReference type="AlphaFoldDB" id="X1M8N6"/>
<protein>
    <submittedName>
        <fullName evidence="1">Uncharacterized protein</fullName>
    </submittedName>
</protein>
<feature type="non-terminal residue" evidence="1">
    <location>
        <position position="1"/>
    </location>
</feature>
<reference evidence="1" key="1">
    <citation type="journal article" date="2014" name="Front. Microbiol.">
        <title>High frequency of phylogenetically diverse reductive dehalogenase-homologous genes in deep subseafloor sedimentary metagenomes.</title>
        <authorList>
            <person name="Kawai M."/>
            <person name="Futagami T."/>
            <person name="Toyoda A."/>
            <person name="Takaki Y."/>
            <person name="Nishi S."/>
            <person name="Hori S."/>
            <person name="Arai W."/>
            <person name="Tsubouchi T."/>
            <person name="Morono Y."/>
            <person name="Uchiyama I."/>
            <person name="Ito T."/>
            <person name="Fujiyama A."/>
            <person name="Inagaki F."/>
            <person name="Takami H."/>
        </authorList>
    </citation>
    <scope>NUCLEOTIDE SEQUENCE</scope>
    <source>
        <strain evidence="1">Expedition CK06-06</strain>
    </source>
</reference>
<proteinExistence type="predicted"/>
<comment type="caution">
    <text evidence="1">The sequence shown here is derived from an EMBL/GenBank/DDBJ whole genome shotgun (WGS) entry which is preliminary data.</text>
</comment>
<name>X1M8N6_9ZZZZ</name>
<gene>
    <name evidence="1" type="ORF">S06H3_17921</name>
</gene>
<accession>X1M8N6</accession>
<dbReference type="EMBL" id="BARV01009007">
    <property type="protein sequence ID" value="GAI11050.1"/>
    <property type="molecule type" value="Genomic_DNA"/>
</dbReference>